<evidence type="ECO:0000256" key="12">
    <source>
        <dbReference type="HAMAP-Rule" id="MF_00188"/>
    </source>
</evidence>
<sequence>MYQDIVSNKRRTWILLILVCIVITLLFLAIGVMTDADPLASIILGALFAIVYSLISFYLADKTILLTQGAKKLSKENAKEIYLLVENLTIASGMPLPEIYLIDDPSPNAFATGRDPEHAKIVFTTGLLQKLNKLELEGVVAHELSHIQNYDIRLMTLVVVLVGLIALLADIIFRVGLLSGNRNRKTPPVLILVAIIIGALSPVFAQLIRLAVSRTREYLADASACLLTRHPDGLAGALEKIRDSQSKMTRANHATACLFITNPFGETRGRTYSFFQKLFATHPPIDERIARIRAMGQ</sequence>
<proteinExistence type="inferred from homology"/>
<evidence type="ECO:0000259" key="13">
    <source>
        <dbReference type="Pfam" id="PF01435"/>
    </source>
</evidence>
<keyword evidence="6 12" id="KW-0479">Metal-binding</keyword>
<evidence type="ECO:0000256" key="10">
    <source>
        <dbReference type="ARBA" id="ARBA00023049"/>
    </source>
</evidence>
<dbReference type="GO" id="GO:0005886">
    <property type="term" value="C:plasma membrane"/>
    <property type="evidence" value="ECO:0007669"/>
    <property type="project" value="UniProtKB-SubCell"/>
</dbReference>
<evidence type="ECO:0000256" key="8">
    <source>
        <dbReference type="ARBA" id="ARBA00022833"/>
    </source>
</evidence>
<evidence type="ECO:0000256" key="5">
    <source>
        <dbReference type="ARBA" id="ARBA00022692"/>
    </source>
</evidence>
<evidence type="ECO:0000256" key="11">
    <source>
        <dbReference type="ARBA" id="ARBA00023136"/>
    </source>
</evidence>
<evidence type="ECO:0000256" key="2">
    <source>
        <dbReference type="ARBA" id="ARBA00009779"/>
    </source>
</evidence>
<feature type="domain" description="Peptidase M48" evidence="13">
    <location>
        <begin position="78"/>
        <end position="294"/>
    </location>
</feature>
<feature type="transmembrane region" description="Helical" evidence="12">
    <location>
        <begin position="189"/>
        <end position="208"/>
    </location>
</feature>
<keyword evidence="14" id="KW-0346">Stress response</keyword>
<keyword evidence="8 12" id="KW-0862">Zinc</keyword>
<dbReference type="InterPro" id="IPR050083">
    <property type="entry name" value="HtpX_protease"/>
</dbReference>
<feature type="binding site" evidence="12">
    <location>
        <position position="146"/>
    </location>
    <ligand>
        <name>Zn(2+)</name>
        <dbReference type="ChEBI" id="CHEBI:29105"/>
        <note>catalytic</note>
    </ligand>
</feature>
<name>A0A0G0VJ80_9BACT</name>
<keyword evidence="11 12" id="KW-0472">Membrane</keyword>
<comment type="subcellular location">
    <subcellularLocation>
        <location evidence="1 12">Cell membrane</location>
        <topology evidence="1 12">Multi-pass membrane protein</topology>
    </subcellularLocation>
</comment>
<comment type="caution">
    <text evidence="14">The sequence shown here is derived from an EMBL/GenBank/DDBJ whole genome shotgun (WGS) entry which is preliminary data.</text>
</comment>
<comment type="cofactor">
    <cofactor evidence="12">
        <name>Zn(2+)</name>
        <dbReference type="ChEBI" id="CHEBI:29105"/>
    </cofactor>
    <text evidence="12">Binds 1 zinc ion per subunit.</text>
</comment>
<evidence type="ECO:0000256" key="7">
    <source>
        <dbReference type="ARBA" id="ARBA00022801"/>
    </source>
</evidence>
<dbReference type="InterPro" id="IPR001915">
    <property type="entry name" value="Peptidase_M48"/>
</dbReference>
<dbReference type="PANTHER" id="PTHR43221">
    <property type="entry name" value="PROTEASE HTPX"/>
    <property type="match status" value="1"/>
</dbReference>
<dbReference type="CDD" id="cd07340">
    <property type="entry name" value="M48B_Htpx_like"/>
    <property type="match status" value="1"/>
</dbReference>
<dbReference type="EMBL" id="LCAW01000004">
    <property type="protein sequence ID" value="KKR99631.1"/>
    <property type="molecule type" value="Genomic_DNA"/>
</dbReference>
<feature type="transmembrane region" description="Helical" evidence="12">
    <location>
        <begin position="154"/>
        <end position="177"/>
    </location>
</feature>
<dbReference type="PANTHER" id="PTHR43221:SF1">
    <property type="entry name" value="PROTEASE HTPX"/>
    <property type="match status" value="1"/>
</dbReference>
<evidence type="ECO:0000256" key="3">
    <source>
        <dbReference type="ARBA" id="ARBA00022475"/>
    </source>
</evidence>
<dbReference type="GO" id="GO:0004222">
    <property type="term" value="F:metalloendopeptidase activity"/>
    <property type="evidence" value="ECO:0007669"/>
    <property type="project" value="UniProtKB-UniRule"/>
</dbReference>
<keyword evidence="4 12" id="KW-0645">Protease</keyword>
<dbReference type="Proteomes" id="UP000033930">
    <property type="component" value="Unassembled WGS sequence"/>
</dbReference>
<keyword evidence="3 12" id="KW-1003">Cell membrane</keyword>
<feature type="transmembrane region" description="Helical" evidence="12">
    <location>
        <begin position="39"/>
        <end position="60"/>
    </location>
</feature>
<evidence type="ECO:0000256" key="6">
    <source>
        <dbReference type="ARBA" id="ARBA00022723"/>
    </source>
</evidence>
<gene>
    <name evidence="12" type="primary">htpX</name>
    <name evidence="14" type="ORF">UU50_C0004G0012</name>
</gene>
<dbReference type="EC" id="3.4.24.-" evidence="12"/>
<accession>A0A0G0VJ80</accession>
<dbReference type="InterPro" id="IPR022919">
    <property type="entry name" value="Pept_M48_protease_HtpX"/>
</dbReference>
<keyword evidence="10 12" id="KW-0482">Metalloprotease</keyword>
<dbReference type="Pfam" id="PF01435">
    <property type="entry name" value="Peptidase_M48"/>
    <property type="match status" value="1"/>
</dbReference>
<protein>
    <recommendedName>
        <fullName evidence="12">Protease HtpX homolog</fullName>
        <ecNumber evidence="12">3.4.24.-</ecNumber>
    </recommendedName>
</protein>
<feature type="binding site" evidence="12">
    <location>
        <position position="142"/>
    </location>
    <ligand>
        <name>Zn(2+)</name>
        <dbReference type="ChEBI" id="CHEBI:29105"/>
        <note>catalytic</note>
    </ligand>
</feature>
<evidence type="ECO:0000256" key="4">
    <source>
        <dbReference type="ARBA" id="ARBA00022670"/>
    </source>
</evidence>
<evidence type="ECO:0000313" key="14">
    <source>
        <dbReference type="EMBL" id="KKR99631.1"/>
    </source>
</evidence>
<reference evidence="14 15" key="1">
    <citation type="journal article" date="2015" name="Nature">
        <title>rRNA introns, odd ribosomes, and small enigmatic genomes across a large radiation of phyla.</title>
        <authorList>
            <person name="Brown C.T."/>
            <person name="Hug L.A."/>
            <person name="Thomas B.C."/>
            <person name="Sharon I."/>
            <person name="Castelle C.J."/>
            <person name="Singh A."/>
            <person name="Wilkins M.J."/>
            <person name="Williams K.H."/>
            <person name="Banfield J.F."/>
        </authorList>
    </citation>
    <scope>NUCLEOTIDE SEQUENCE [LARGE SCALE GENOMIC DNA]</scope>
</reference>
<evidence type="ECO:0000256" key="1">
    <source>
        <dbReference type="ARBA" id="ARBA00004651"/>
    </source>
</evidence>
<keyword evidence="7 12" id="KW-0378">Hydrolase</keyword>
<feature type="binding site" evidence="12">
    <location>
        <position position="217"/>
    </location>
    <ligand>
        <name>Zn(2+)</name>
        <dbReference type="ChEBI" id="CHEBI:29105"/>
        <note>catalytic</note>
    </ligand>
</feature>
<dbReference type="GO" id="GO:0008270">
    <property type="term" value="F:zinc ion binding"/>
    <property type="evidence" value="ECO:0007669"/>
    <property type="project" value="UniProtKB-UniRule"/>
</dbReference>
<keyword evidence="9 12" id="KW-1133">Transmembrane helix</keyword>
<dbReference type="Gene3D" id="3.30.2010.10">
    <property type="entry name" value="Metalloproteases ('zincins'), catalytic domain"/>
    <property type="match status" value="1"/>
</dbReference>
<feature type="active site" evidence="12">
    <location>
        <position position="143"/>
    </location>
</feature>
<feature type="transmembrane region" description="Helical" evidence="12">
    <location>
        <begin position="12"/>
        <end position="33"/>
    </location>
</feature>
<dbReference type="GO" id="GO:0006508">
    <property type="term" value="P:proteolysis"/>
    <property type="evidence" value="ECO:0007669"/>
    <property type="project" value="UniProtKB-KW"/>
</dbReference>
<organism evidence="14 15">
    <name type="scientific">Candidatus Uhrbacteria bacterium GW2011_GWC1_41_20</name>
    <dbReference type="NCBI Taxonomy" id="1618983"/>
    <lineage>
        <taxon>Bacteria</taxon>
        <taxon>Candidatus Uhriibacteriota</taxon>
    </lineage>
</organism>
<comment type="similarity">
    <text evidence="2 12">Belongs to the peptidase M48B family.</text>
</comment>
<evidence type="ECO:0000313" key="15">
    <source>
        <dbReference type="Proteomes" id="UP000033930"/>
    </source>
</evidence>
<evidence type="ECO:0000256" key="9">
    <source>
        <dbReference type="ARBA" id="ARBA00022989"/>
    </source>
</evidence>
<dbReference type="HAMAP" id="MF_00188">
    <property type="entry name" value="Pept_M48_protease_HtpX"/>
    <property type="match status" value="1"/>
</dbReference>
<dbReference type="AlphaFoldDB" id="A0A0G0VJ80"/>
<keyword evidence="5 12" id="KW-0812">Transmembrane</keyword>